<dbReference type="Proteomes" id="UP001489004">
    <property type="component" value="Unassembled WGS sequence"/>
</dbReference>
<sequence>MIFHRWNEGRLADCARAWALPNVPVPAGPGGALTAAHMQQAAGIAKDYLLKFLQQERSHPRGSAVAPCGGGPRNGFARLSCRARLGGSSAPCSD</sequence>
<proteinExistence type="predicted"/>
<evidence type="ECO:0000313" key="1">
    <source>
        <dbReference type="EMBL" id="KAK9829392.1"/>
    </source>
</evidence>
<organism evidence="1 2">
    <name type="scientific">[Myrmecia] bisecta</name>
    <dbReference type="NCBI Taxonomy" id="41462"/>
    <lineage>
        <taxon>Eukaryota</taxon>
        <taxon>Viridiplantae</taxon>
        <taxon>Chlorophyta</taxon>
        <taxon>core chlorophytes</taxon>
        <taxon>Trebouxiophyceae</taxon>
        <taxon>Trebouxiales</taxon>
        <taxon>Trebouxiaceae</taxon>
        <taxon>Myrmecia</taxon>
    </lineage>
</organism>
<dbReference type="AlphaFoldDB" id="A0AAW1R715"/>
<keyword evidence="2" id="KW-1185">Reference proteome</keyword>
<gene>
    <name evidence="1" type="ORF">WJX72_005554</name>
</gene>
<reference evidence="1 2" key="1">
    <citation type="journal article" date="2024" name="Nat. Commun.">
        <title>Phylogenomics reveals the evolutionary origins of lichenization in chlorophyte algae.</title>
        <authorList>
            <person name="Puginier C."/>
            <person name="Libourel C."/>
            <person name="Otte J."/>
            <person name="Skaloud P."/>
            <person name="Haon M."/>
            <person name="Grisel S."/>
            <person name="Petersen M."/>
            <person name="Berrin J.G."/>
            <person name="Delaux P.M."/>
            <person name="Dal Grande F."/>
            <person name="Keller J."/>
        </authorList>
    </citation>
    <scope>NUCLEOTIDE SEQUENCE [LARGE SCALE GENOMIC DNA]</scope>
    <source>
        <strain evidence="1 2">SAG 2043</strain>
    </source>
</reference>
<comment type="caution">
    <text evidence="1">The sequence shown here is derived from an EMBL/GenBank/DDBJ whole genome shotgun (WGS) entry which is preliminary data.</text>
</comment>
<protein>
    <submittedName>
        <fullName evidence="1">Uncharacterized protein</fullName>
    </submittedName>
</protein>
<name>A0AAW1R715_9CHLO</name>
<evidence type="ECO:0000313" key="2">
    <source>
        <dbReference type="Proteomes" id="UP001489004"/>
    </source>
</evidence>
<dbReference type="EMBL" id="JALJOR010000001">
    <property type="protein sequence ID" value="KAK9829392.1"/>
    <property type="molecule type" value="Genomic_DNA"/>
</dbReference>
<accession>A0AAW1R715</accession>